<accession>A0ABV2T3B9</accession>
<dbReference type="GO" id="GO:0004519">
    <property type="term" value="F:endonuclease activity"/>
    <property type="evidence" value="ECO:0007669"/>
    <property type="project" value="UniProtKB-KW"/>
</dbReference>
<evidence type="ECO:0000313" key="3">
    <source>
        <dbReference type="Proteomes" id="UP001549749"/>
    </source>
</evidence>
<reference evidence="2 3" key="1">
    <citation type="submission" date="2024-06" db="EMBL/GenBank/DDBJ databases">
        <title>Chitinophaga defluvii sp. nov., isolated from municipal sewage.</title>
        <authorList>
            <person name="Zhang L."/>
        </authorList>
    </citation>
    <scope>NUCLEOTIDE SEQUENCE [LARGE SCALE GENOMIC DNA]</scope>
    <source>
        <strain evidence="2 3">H8</strain>
    </source>
</reference>
<comment type="caution">
    <text evidence="2">The sequence shown here is derived from an EMBL/GenBank/DDBJ whole genome shotgun (WGS) entry which is preliminary data.</text>
</comment>
<evidence type="ECO:0000259" key="1">
    <source>
        <dbReference type="Pfam" id="PF13391"/>
    </source>
</evidence>
<keyword evidence="2" id="KW-0255">Endonuclease</keyword>
<organism evidence="2 3">
    <name type="scientific">Chitinophaga defluvii</name>
    <dbReference type="NCBI Taxonomy" id="3163343"/>
    <lineage>
        <taxon>Bacteria</taxon>
        <taxon>Pseudomonadati</taxon>
        <taxon>Bacteroidota</taxon>
        <taxon>Chitinophagia</taxon>
        <taxon>Chitinophagales</taxon>
        <taxon>Chitinophagaceae</taxon>
        <taxon>Chitinophaga</taxon>
    </lineage>
</organism>
<evidence type="ECO:0000313" key="2">
    <source>
        <dbReference type="EMBL" id="MET6997531.1"/>
    </source>
</evidence>
<dbReference type="RefSeq" id="WP_354660166.1">
    <property type="nucleotide sequence ID" value="NZ_JBEXAC010000001.1"/>
</dbReference>
<dbReference type="Pfam" id="PF13391">
    <property type="entry name" value="HNH_2"/>
    <property type="match status" value="1"/>
</dbReference>
<dbReference type="Proteomes" id="UP001549749">
    <property type="component" value="Unassembled WGS sequence"/>
</dbReference>
<protein>
    <submittedName>
        <fullName evidence="2">HNH endonuclease</fullName>
    </submittedName>
</protein>
<keyword evidence="2" id="KW-0540">Nuclease</keyword>
<keyword evidence="3" id="KW-1185">Reference proteome</keyword>
<keyword evidence="2" id="KW-0378">Hydrolase</keyword>
<dbReference type="InterPro" id="IPR003615">
    <property type="entry name" value="HNH_nuc"/>
</dbReference>
<dbReference type="EMBL" id="JBEXAC010000001">
    <property type="protein sequence ID" value="MET6997531.1"/>
    <property type="molecule type" value="Genomic_DNA"/>
</dbReference>
<sequence length="331" mass="37433">MVQDVFNKIREEHILAAIKMSSTLSFWWVNHKQTGKVEVNEGYIWSPQKNNNGSTNQTYINLTKTALGDIIFSYANGKIPAVGKVIALVQNKERPAEFGKTGHQWGKTGWLVSVQWQKLWSPLVPKDHLSQIVPLLPSKHAPIQANGNGNQGVYLAEIGSQLGNKLLYLIEQTNNGTSEAIEEIDTTLVERAQERDIELASISTTQKQQLIMARVGQGDFRINVQKIESKCRITGLTDKRLLIASHIKPWKVSSNEERIDGYNGLLLSPHIDKLFDKGWISFSDQGHLLVSRENIQPILNIWSINTDMFVGTFTDQQKVYLEYHRTIIFKG</sequence>
<name>A0ABV2T3B9_9BACT</name>
<gene>
    <name evidence="2" type="ORF">ABR189_09135</name>
</gene>
<feature type="domain" description="HNH nuclease" evidence="1">
    <location>
        <begin position="231"/>
        <end position="282"/>
    </location>
</feature>
<proteinExistence type="predicted"/>